<dbReference type="Gene3D" id="3.30.1380.10">
    <property type="match status" value="1"/>
</dbReference>
<gene>
    <name evidence="3" type="ORF">H8B09_20810</name>
</gene>
<dbReference type="InterPro" id="IPR003709">
    <property type="entry name" value="VanY-like_core_dom"/>
</dbReference>
<dbReference type="PANTHER" id="PTHR34385">
    <property type="entry name" value="D-ALANYL-D-ALANINE CARBOXYPEPTIDASE"/>
    <property type="match status" value="1"/>
</dbReference>
<evidence type="ECO:0000313" key="4">
    <source>
        <dbReference type="Proteomes" id="UP000609346"/>
    </source>
</evidence>
<evidence type="ECO:0000313" key="3">
    <source>
        <dbReference type="EMBL" id="MBD3921221.1"/>
    </source>
</evidence>
<dbReference type="GO" id="GO:0004180">
    <property type="term" value="F:carboxypeptidase activity"/>
    <property type="evidence" value="ECO:0007669"/>
    <property type="project" value="UniProtKB-KW"/>
</dbReference>
<keyword evidence="3" id="KW-0645">Protease</keyword>
<accession>A0ABR8MZ64</accession>
<dbReference type="InterPro" id="IPR058193">
    <property type="entry name" value="VanY/YodJ_core_dom"/>
</dbReference>
<sequence length="293" mass="31454">MSKRIWAALIGVALVIGGSYVVLTSKDSSADDSLQPSDSVAIPDNGTASGSDNTDNSSQETDKPSQSDNGSTGKDTGNGQASGGQTSGSKGDSGSKDTITVSDPKSVAVLVNKTHRLPEGYEPDDLVYPDVAFIFSELNDKRKMRREAADALKELFDAAKKDGVELAGVSGYRSESRQRTLFDNYVKRDGLEAASRYSAKPGFSEHQTGLAMDVSGKDGKCAAEDCFAGTDEANWLADHAQEYGFIIRYPQDKEDVTGYKYEAWHLRYVGVDLAELIHAGGLTLEEYSEQHAA</sequence>
<feature type="compositionally biased region" description="Low complexity" evidence="1">
    <location>
        <begin position="87"/>
        <end position="98"/>
    </location>
</feature>
<feature type="region of interest" description="Disordered" evidence="1">
    <location>
        <begin position="28"/>
        <end position="101"/>
    </location>
</feature>
<comment type="caution">
    <text evidence="3">The sequence shown here is derived from an EMBL/GenBank/DDBJ whole genome shotgun (WGS) entry which is preliminary data.</text>
</comment>
<feature type="domain" description="D-alanyl-D-alanine carboxypeptidase-like core" evidence="2">
    <location>
        <begin position="142"/>
        <end position="270"/>
    </location>
</feature>
<dbReference type="CDD" id="cd14852">
    <property type="entry name" value="LD-carboxypeptidase"/>
    <property type="match status" value="1"/>
</dbReference>
<name>A0ABR8MZ64_9BACL</name>
<protein>
    <submittedName>
        <fullName evidence="3">D-alanyl-D-alanine carboxypeptidase family protein</fullName>
    </submittedName>
</protein>
<dbReference type="InterPro" id="IPR052179">
    <property type="entry name" value="DD-CPase-like"/>
</dbReference>
<feature type="compositionally biased region" description="Polar residues" evidence="1">
    <location>
        <begin position="28"/>
        <end position="38"/>
    </location>
</feature>
<organism evidence="3 4">
    <name type="scientific">Paenibacillus terricola</name>
    <dbReference type="NCBI Taxonomy" id="2763503"/>
    <lineage>
        <taxon>Bacteria</taxon>
        <taxon>Bacillati</taxon>
        <taxon>Bacillota</taxon>
        <taxon>Bacilli</taxon>
        <taxon>Bacillales</taxon>
        <taxon>Paenibacillaceae</taxon>
        <taxon>Paenibacillus</taxon>
    </lineage>
</organism>
<dbReference type="Pfam" id="PF02557">
    <property type="entry name" value="VanY"/>
    <property type="match status" value="1"/>
</dbReference>
<proteinExistence type="predicted"/>
<keyword evidence="4" id="KW-1185">Reference proteome</keyword>
<dbReference type="SUPFAM" id="SSF55166">
    <property type="entry name" value="Hedgehog/DD-peptidase"/>
    <property type="match status" value="1"/>
</dbReference>
<feature type="compositionally biased region" description="Polar residues" evidence="1">
    <location>
        <begin position="46"/>
        <end position="59"/>
    </location>
</feature>
<keyword evidence="3" id="KW-0121">Carboxypeptidase</keyword>
<dbReference type="Proteomes" id="UP000609346">
    <property type="component" value="Unassembled WGS sequence"/>
</dbReference>
<dbReference type="PANTHER" id="PTHR34385:SF1">
    <property type="entry name" value="PEPTIDOGLYCAN L-ALANYL-D-GLUTAMATE ENDOPEPTIDASE CWLK"/>
    <property type="match status" value="1"/>
</dbReference>
<evidence type="ECO:0000259" key="2">
    <source>
        <dbReference type="Pfam" id="PF02557"/>
    </source>
</evidence>
<keyword evidence="3" id="KW-0378">Hydrolase</keyword>
<reference evidence="3 4" key="1">
    <citation type="submission" date="2020-09" db="EMBL/GenBank/DDBJ databases">
        <title>Paenibacillus sp. strain PR3 16S rRNA gene Genome sequencing and assembly.</title>
        <authorList>
            <person name="Kim J."/>
        </authorList>
    </citation>
    <scope>NUCLEOTIDE SEQUENCE [LARGE SCALE GENOMIC DNA]</scope>
    <source>
        <strain evidence="3 4">PR3</strain>
    </source>
</reference>
<dbReference type="InterPro" id="IPR009045">
    <property type="entry name" value="Zn_M74/Hedgehog-like"/>
</dbReference>
<feature type="compositionally biased region" description="Polar residues" evidence="1">
    <location>
        <begin position="66"/>
        <end position="79"/>
    </location>
</feature>
<evidence type="ECO:0000256" key="1">
    <source>
        <dbReference type="SAM" id="MobiDB-lite"/>
    </source>
</evidence>
<dbReference type="EMBL" id="JACXZA010000005">
    <property type="protein sequence ID" value="MBD3921221.1"/>
    <property type="molecule type" value="Genomic_DNA"/>
</dbReference>